<dbReference type="InterPro" id="IPR011050">
    <property type="entry name" value="Pectin_lyase_fold/virulence"/>
</dbReference>
<evidence type="ECO:0000256" key="3">
    <source>
        <dbReference type="ARBA" id="ARBA00022737"/>
    </source>
</evidence>
<feature type="domain" description="GLAA-B beta-barrel" evidence="6">
    <location>
        <begin position="318"/>
        <end position="371"/>
    </location>
</feature>
<evidence type="ECO:0000256" key="1">
    <source>
        <dbReference type="ARBA" id="ARBA00001255"/>
    </source>
</evidence>
<accession>A0A9D1KPD5</accession>
<comment type="catalytic activity">
    <reaction evidence="1">
        <text>Hydrolysis of terminal, non-reducing alpha-D-galactose residues in alpha-D-galactosides, including galactose oligosaccharides, galactomannans and galactolipids.</text>
        <dbReference type="EC" id="3.2.1.22"/>
    </reaction>
</comment>
<dbReference type="Proteomes" id="UP000824165">
    <property type="component" value="Unassembled WGS sequence"/>
</dbReference>
<reference evidence="7" key="2">
    <citation type="journal article" date="2021" name="PeerJ">
        <title>Extensive microbial diversity within the chicken gut microbiome revealed by metagenomics and culture.</title>
        <authorList>
            <person name="Gilroy R."/>
            <person name="Ravi A."/>
            <person name="Getino M."/>
            <person name="Pursley I."/>
            <person name="Horton D.L."/>
            <person name="Alikhan N.F."/>
            <person name="Baker D."/>
            <person name="Gharbi K."/>
            <person name="Hall N."/>
            <person name="Watson M."/>
            <person name="Adriaenssens E.M."/>
            <person name="Foster-Nyarko E."/>
            <person name="Jarju S."/>
            <person name="Secka A."/>
            <person name="Antonio M."/>
            <person name="Oren A."/>
            <person name="Chaudhuri R.R."/>
            <person name="La Ragione R."/>
            <person name="Hildebrand F."/>
            <person name="Pallen M.J."/>
        </authorList>
    </citation>
    <scope>NUCLEOTIDE SEQUENCE</scope>
    <source>
        <strain evidence="7">CHK181-108</strain>
    </source>
</reference>
<evidence type="ECO:0000256" key="4">
    <source>
        <dbReference type="ARBA" id="ARBA00022801"/>
    </source>
</evidence>
<name>A0A9D1KPD5_9FIRM</name>
<sequence length="540" mass="60505">MKIQNGECIMGAVSGDASLAVREAVDYCLKQNIKRLTLEKGEYHFYPETAAEDENCCVSNHGHNGYKRTAFLITDADGLTVDCSGSLLVFHGAMNAFIVRRCKNTELKNFRILFEKTLHGQFRVTASGEDYVEITQDGAQGYAYENGLLCLENEQGTRNVVYSCLEKRESGEFAYGEQCFGRDFLYLKNEDRGNGTVRIYNPDRKPATGNYVILIAAERYSNAVLLLESENVRVSGACVHSCYGIAYHAQLCKNVELIHCKTLPYRGRCFSANADASHFVGCRGTVRLAGCEFNEQLDDGSNIHGAYTKIIAKDSESVIVKYMHYQCRGINIFEDGCTVKALDPQSLIPHKTARVKRAETLNTESTRLYLEGGTDGFEKGELIDSVDFYPDVIIEDCRFVNNRGRGILAASEKRTLIRNNYFRVSGTAVNLESDSVYWYESGRIGELVIENNVFDNCCSAQPHGWGNDVIYASPREKTEDGKYFHGSIIIRNNNFSSCSVPAVNIENAEYIEVKNNKLYGTGENIRIFHCKNENISNNSY</sequence>
<keyword evidence="4" id="KW-0378">Hydrolase</keyword>
<keyword evidence="5" id="KW-0326">Glycosidase</keyword>
<evidence type="ECO:0000313" key="7">
    <source>
        <dbReference type="EMBL" id="HIT85473.1"/>
    </source>
</evidence>
<dbReference type="SMART" id="SM00710">
    <property type="entry name" value="PbH1"/>
    <property type="match status" value="4"/>
</dbReference>
<keyword evidence="3" id="KW-0677">Repeat</keyword>
<proteinExistence type="predicted"/>
<comment type="catalytic activity">
    <reaction evidence="2">
        <text>Hydrolysis of terminal, non-reducing branched (1-&gt;3)-alpha-D-galactosidic residues, producing free D-galactose.</text>
        <dbReference type="EC" id="3.2.1.n1"/>
    </reaction>
</comment>
<dbReference type="AlphaFoldDB" id="A0A9D1KPD5"/>
<dbReference type="EMBL" id="DVLU01000062">
    <property type="protein sequence ID" value="HIT85473.1"/>
    <property type="molecule type" value="Genomic_DNA"/>
</dbReference>
<evidence type="ECO:0000313" key="8">
    <source>
        <dbReference type="Proteomes" id="UP000824165"/>
    </source>
</evidence>
<evidence type="ECO:0000256" key="2">
    <source>
        <dbReference type="ARBA" id="ARBA00001271"/>
    </source>
</evidence>
<dbReference type="InterPro" id="IPR012334">
    <property type="entry name" value="Pectin_lyas_fold"/>
</dbReference>
<protein>
    <submittedName>
        <fullName evidence="7">Right-handed parallel beta-helix repeat-containing protein</fullName>
    </submittedName>
</protein>
<reference evidence="7" key="1">
    <citation type="submission" date="2020-10" db="EMBL/GenBank/DDBJ databases">
        <authorList>
            <person name="Gilroy R."/>
        </authorList>
    </citation>
    <scope>NUCLEOTIDE SEQUENCE</scope>
    <source>
        <strain evidence="7">CHK181-108</strain>
    </source>
</reference>
<dbReference type="GO" id="GO:0004557">
    <property type="term" value="F:alpha-galactosidase activity"/>
    <property type="evidence" value="ECO:0007669"/>
    <property type="project" value="UniProtKB-EC"/>
</dbReference>
<evidence type="ECO:0000256" key="5">
    <source>
        <dbReference type="ARBA" id="ARBA00023295"/>
    </source>
</evidence>
<dbReference type="Gene3D" id="2.160.20.10">
    <property type="entry name" value="Single-stranded right-handed beta-helix, Pectin lyase-like"/>
    <property type="match status" value="1"/>
</dbReference>
<dbReference type="InterPro" id="IPR006626">
    <property type="entry name" value="PbH1"/>
</dbReference>
<comment type="caution">
    <text evidence="7">The sequence shown here is derived from an EMBL/GenBank/DDBJ whole genome shotgun (WGS) entry which is preliminary data.</text>
</comment>
<dbReference type="InterPro" id="IPR056441">
    <property type="entry name" value="Beta-barrel_GLAA-B_II"/>
</dbReference>
<gene>
    <name evidence="7" type="ORF">IAA60_06160</name>
</gene>
<organism evidence="7 8">
    <name type="scientific">Candidatus Ornithomonoglobus intestinigallinarum</name>
    <dbReference type="NCBI Taxonomy" id="2840894"/>
    <lineage>
        <taxon>Bacteria</taxon>
        <taxon>Bacillati</taxon>
        <taxon>Bacillota</taxon>
        <taxon>Clostridia</taxon>
        <taxon>Candidatus Ornithomonoglobus</taxon>
    </lineage>
</organism>
<dbReference type="SUPFAM" id="SSF51126">
    <property type="entry name" value="Pectin lyase-like"/>
    <property type="match status" value="1"/>
</dbReference>
<evidence type="ECO:0000259" key="6">
    <source>
        <dbReference type="Pfam" id="PF23764"/>
    </source>
</evidence>
<dbReference type="Pfam" id="PF23764">
    <property type="entry name" value="Beta-barrel_GLAA-B_II"/>
    <property type="match status" value="1"/>
</dbReference>